<keyword evidence="2" id="KW-1185">Reference proteome</keyword>
<dbReference type="InterPro" id="IPR006764">
    <property type="entry name" value="SAM_dep_MeTrfase_SAV2177_type"/>
</dbReference>
<name>A0A919RK63_9ACTN</name>
<dbReference type="SUPFAM" id="SSF53335">
    <property type="entry name" value="S-adenosyl-L-methionine-dependent methyltransferases"/>
    <property type="match status" value="1"/>
</dbReference>
<comment type="caution">
    <text evidence="1">The sequence shown here is derived from an EMBL/GenBank/DDBJ whole genome shotgun (WGS) entry which is preliminary data.</text>
</comment>
<dbReference type="Gene3D" id="3.40.50.150">
    <property type="entry name" value="Vaccinia Virus protein VP39"/>
    <property type="match status" value="1"/>
</dbReference>
<proteinExistence type="predicted"/>
<dbReference type="EMBL" id="BOOW01000034">
    <property type="protein sequence ID" value="GII95278.1"/>
    <property type="molecule type" value="Genomic_DNA"/>
</dbReference>
<organism evidence="1 2">
    <name type="scientific">Sinosporangium siamense</name>
    <dbReference type="NCBI Taxonomy" id="1367973"/>
    <lineage>
        <taxon>Bacteria</taxon>
        <taxon>Bacillati</taxon>
        <taxon>Actinomycetota</taxon>
        <taxon>Actinomycetes</taxon>
        <taxon>Streptosporangiales</taxon>
        <taxon>Streptosporangiaceae</taxon>
        <taxon>Sinosporangium</taxon>
    </lineage>
</organism>
<dbReference type="Proteomes" id="UP000606172">
    <property type="component" value="Unassembled WGS sequence"/>
</dbReference>
<dbReference type="RefSeq" id="WP_204030350.1">
    <property type="nucleotide sequence ID" value="NZ_BOOW01000034.1"/>
</dbReference>
<dbReference type="InterPro" id="IPR029063">
    <property type="entry name" value="SAM-dependent_MTases_sf"/>
</dbReference>
<accession>A0A919RK63</accession>
<evidence type="ECO:0000313" key="1">
    <source>
        <dbReference type="EMBL" id="GII95278.1"/>
    </source>
</evidence>
<protein>
    <recommendedName>
        <fullName evidence="3">Methyltransferase</fullName>
    </recommendedName>
</protein>
<sequence>MSELERAHPGVDPTVPSSARVYDYLLGGKDHLAVDRAIAERLLSVAPDTRLVARANRQFLTQAVRHMARQGVRQFIDKQAFVRAP</sequence>
<dbReference type="Pfam" id="PF04672">
    <property type="entry name" value="Methyltransf_19"/>
    <property type="match status" value="1"/>
</dbReference>
<evidence type="ECO:0000313" key="2">
    <source>
        <dbReference type="Proteomes" id="UP000606172"/>
    </source>
</evidence>
<reference evidence="1" key="1">
    <citation type="submission" date="2021-01" db="EMBL/GenBank/DDBJ databases">
        <title>Whole genome shotgun sequence of Sinosporangium siamense NBRC 109515.</title>
        <authorList>
            <person name="Komaki H."/>
            <person name="Tamura T."/>
        </authorList>
    </citation>
    <scope>NUCLEOTIDE SEQUENCE</scope>
    <source>
        <strain evidence="1">NBRC 109515</strain>
    </source>
</reference>
<gene>
    <name evidence="1" type="ORF">Ssi02_55090</name>
</gene>
<dbReference type="AlphaFoldDB" id="A0A919RK63"/>
<evidence type="ECO:0008006" key="3">
    <source>
        <dbReference type="Google" id="ProtNLM"/>
    </source>
</evidence>